<dbReference type="InterPro" id="IPR050166">
    <property type="entry name" value="ABC_transporter_ATP-bind"/>
</dbReference>
<evidence type="ECO:0000256" key="1">
    <source>
        <dbReference type="ARBA" id="ARBA00022448"/>
    </source>
</evidence>
<keyword evidence="2" id="KW-0547">Nucleotide-binding</keyword>
<evidence type="ECO:0000313" key="5">
    <source>
        <dbReference type="EMBL" id="MBO0448314.1"/>
    </source>
</evidence>
<gene>
    <name evidence="5" type="ORF">JZO76_02075</name>
</gene>
<dbReference type="PROSITE" id="PS00211">
    <property type="entry name" value="ABC_TRANSPORTER_1"/>
    <property type="match status" value="1"/>
</dbReference>
<dbReference type="Pfam" id="PF00005">
    <property type="entry name" value="ABC_tran"/>
    <property type="match status" value="1"/>
</dbReference>
<dbReference type="InterPro" id="IPR003439">
    <property type="entry name" value="ABC_transporter-like_ATP-bd"/>
</dbReference>
<evidence type="ECO:0000313" key="6">
    <source>
        <dbReference type="Proteomes" id="UP000664256"/>
    </source>
</evidence>
<reference evidence="5 6" key="1">
    <citation type="submission" date="2021-03" db="EMBL/GenBank/DDBJ databases">
        <title>Enterococcal diversity collection.</title>
        <authorList>
            <person name="Gilmore M.S."/>
            <person name="Schwartzman J."/>
            <person name="Van Tyne D."/>
            <person name="Martin M."/>
            <person name="Earl A.M."/>
            <person name="Manson A.L."/>
            <person name="Straub T."/>
            <person name="Salamzade R."/>
            <person name="Saavedra J."/>
            <person name="Lebreton F."/>
            <person name="Prichula J."/>
            <person name="Schaufler K."/>
            <person name="Gaca A."/>
            <person name="Sgardioli B."/>
            <person name="Wagenaar J."/>
            <person name="Strong T."/>
        </authorList>
    </citation>
    <scope>NUCLEOTIDE SEQUENCE [LARGE SCALE GENOMIC DNA]</scope>
    <source>
        <strain evidence="5 6">MJM12</strain>
    </source>
</reference>
<proteinExistence type="predicted"/>
<keyword evidence="1" id="KW-0813">Transport</keyword>
<evidence type="ECO:0000256" key="2">
    <source>
        <dbReference type="ARBA" id="ARBA00022741"/>
    </source>
</evidence>
<dbReference type="RefSeq" id="WP_206902521.1">
    <property type="nucleotide sequence ID" value="NZ_JAFLVT010000002.1"/>
</dbReference>
<dbReference type="SMART" id="SM00382">
    <property type="entry name" value="AAA"/>
    <property type="match status" value="1"/>
</dbReference>
<dbReference type="Proteomes" id="UP000664256">
    <property type="component" value="Unassembled WGS sequence"/>
</dbReference>
<keyword evidence="6" id="KW-1185">Reference proteome</keyword>
<dbReference type="SUPFAM" id="SSF52540">
    <property type="entry name" value="P-loop containing nucleoside triphosphate hydrolases"/>
    <property type="match status" value="1"/>
</dbReference>
<dbReference type="EMBL" id="JAFLVT010000002">
    <property type="protein sequence ID" value="MBO0448314.1"/>
    <property type="molecule type" value="Genomic_DNA"/>
</dbReference>
<protein>
    <submittedName>
        <fullName evidence="5">ABC transporter ATP-binding protein</fullName>
    </submittedName>
</protein>
<dbReference type="InterPro" id="IPR027417">
    <property type="entry name" value="P-loop_NTPase"/>
</dbReference>
<dbReference type="GO" id="GO:0005524">
    <property type="term" value="F:ATP binding"/>
    <property type="evidence" value="ECO:0007669"/>
    <property type="project" value="UniProtKB-KW"/>
</dbReference>
<keyword evidence="3 5" id="KW-0067">ATP-binding</keyword>
<evidence type="ECO:0000256" key="3">
    <source>
        <dbReference type="ARBA" id="ARBA00022840"/>
    </source>
</evidence>
<comment type="caution">
    <text evidence="5">The sequence shown here is derived from an EMBL/GenBank/DDBJ whole genome shotgun (WGS) entry which is preliminary data.</text>
</comment>
<dbReference type="PANTHER" id="PTHR42788">
    <property type="entry name" value="TAURINE IMPORT ATP-BINDING PROTEIN-RELATED"/>
    <property type="match status" value="1"/>
</dbReference>
<dbReference type="Gene3D" id="3.40.50.300">
    <property type="entry name" value="P-loop containing nucleotide triphosphate hydrolases"/>
    <property type="match status" value="1"/>
</dbReference>
<dbReference type="PROSITE" id="PS50893">
    <property type="entry name" value="ABC_TRANSPORTER_2"/>
    <property type="match status" value="1"/>
</dbReference>
<organism evidence="5 6">
    <name type="scientific">Candidatus Enterococcus myersii</name>
    <dbReference type="NCBI Taxonomy" id="2815322"/>
    <lineage>
        <taxon>Bacteria</taxon>
        <taxon>Bacillati</taxon>
        <taxon>Bacillota</taxon>
        <taxon>Bacilli</taxon>
        <taxon>Lactobacillales</taxon>
        <taxon>Enterococcaceae</taxon>
        <taxon>Enterococcus</taxon>
    </lineage>
</organism>
<accession>A0ABS3H4D3</accession>
<sequence>MTVGLTVERINKSYGNKDVLADISLHVPAGKIVSLLGPSGVGKTTLFNLIAGLELPDRGSIQLNNEEITGKRGKVSYMLQKDLLLPYKTMEENLALPLILKGVKKKAALKKVAAYLPEFGLSGVEKVYPNALSGGMRQRAALLRTYLFSGELILLDEPFSALDAITKRDLHQWFLQMQKEFSLTTLLITHDIDEAILLSDQIYLLAGSPGVIRETITVSRPENKEVDFSLTPAFLDYKRAILQKMQTN</sequence>
<evidence type="ECO:0000259" key="4">
    <source>
        <dbReference type="PROSITE" id="PS50893"/>
    </source>
</evidence>
<dbReference type="InterPro" id="IPR003593">
    <property type="entry name" value="AAA+_ATPase"/>
</dbReference>
<feature type="domain" description="ABC transporter" evidence="4">
    <location>
        <begin position="5"/>
        <end position="234"/>
    </location>
</feature>
<dbReference type="PANTHER" id="PTHR42788:SF2">
    <property type="entry name" value="ABC TRANSPORTER ATP-BINDING PROTEIN"/>
    <property type="match status" value="1"/>
</dbReference>
<dbReference type="InterPro" id="IPR017871">
    <property type="entry name" value="ABC_transporter-like_CS"/>
</dbReference>
<name>A0ABS3H4D3_9ENTE</name>